<comment type="caution">
    <text evidence="2">The sequence shown here is derived from an EMBL/GenBank/DDBJ whole genome shotgun (WGS) entry which is preliminary data.</text>
</comment>
<name>A0AAN8FTJ9_TRICO</name>
<dbReference type="AlphaFoldDB" id="A0AAN8FTJ9"/>
<keyword evidence="3" id="KW-1185">Reference proteome</keyword>
<accession>A0AAN8FTJ9</accession>
<dbReference type="EMBL" id="WIXE01011861">
    <property type="protein sequence ID" value="KAK5976450.1"/>
    <property type="molecule type" value="Genomic_DNA"/>
</dbReference>
<evidence type="ECO:0000313" key="3">
    <source>
        <dbReference type="Proteomes" id="UP001331761"/>
    </source>
</evidence>
<evidence type="ECO:0000256" key="1">
    <source>
        <dbReference type="SAM" id="MobiDB-lite"/>
    </source>
</evidence>
<reference evidence="2 3" key="1">
    <citation type="submission" date="2019-10" db="EMBL/GenBank/DDBJ databases">
        <title>Assembly and Annotation for the nematode Trichostrongylus colubriformis.</title>
        <authorList>
            <person name="Martin J."/>
        </authorList>
    </citation>
    <scope>NUCLEOTIDE SEQUENCE [LARGE SCALE GENOMIC DNA]</scope>
    <source>
        <strain evidence="2">G859</strain>
        <tissue evidence="2">Whole worm</tissue>
    </source>
</reference>
<dbReference type="Proteomes" id="UP001331761">
    <property type="component" value="Unassembled WGS sequence"/>
</dbReference>
<organism evidence="2 3">
    <name type="scientific">Trichostrongylus colubriformis</name>
    <name type="common">Black scour worm</name>
    <dbReference type="NCBI Taxonomy" id="6319"/>
    <lineage>
        <taxon>Eukaryota</taxon>
        <taxon>Metazoa</taxon>
        <taxon>Ecdysozoa</taxon>
        <taxon>Nematoda</taxon>
        <taxon>Chromadorea</taxon>
        <taxon>Rhabditida</taxon>
        <taxon>Rhabditina</taxon>
        <taxon>Rhabditomorpha</taxon>
        <taxon>Strongyloidea</taxon>
        <taxon>Trichostrongylidae</taxon>
        <taxon>Trichostrongylus</taxon>
    </lineage>
</organism>
<gene>
    <name evidence="2" type="ORF">GCK32_019260</name>
</gene>
<protein>
    <submittedName>
        <fullName evidence="2">Uncharacterized protein</fullName>
    </submittedName>
</protein>
<evidence type="ECO:0000313" key="2">
    <source>
        <dbReference type="EMBL" id="KAK5976450.1"/>
    </source>
</evidence>
<feature type="region of interest" description="Disordered" evidence="1">
    <location>
        <begin position="1"/>
        <end position="23"/>
    </location>
</feature>
<proteinExistence type="predicted"/>
<sequence length="99" mass="10639">MKEPITTLGRPPTTITKTTTTTTTTVPTTSITLTSTDAVPAPISIPMEIMRGADLTVPENVEQSDHLPDLSLIHPVRKKHIGSEIGDPFLRNLLPNGLS</sequence>